<dbReference type="EMBL" id="MNPL01014129">
    <property type="protein sequence ID" value="OQR71600.1"/>
    <property type="molecule type" value="Genomic_DNA"/>
</dbReference>
<protein>
    <submittedName>
        <fullName evidence="3">Protein-tyrosine sulfotransferase A-like</fullName>
    </submittedName>
</protein>
<dbReference type="STRING" id="418985.A0A1V9XDG9"/>
<evidence type="ECO:0000313" key="4">
    <source>
        <dbReference type="Proteomes" id="UP000192247"/>
    </source>
</evidence>
<evidence type="ECO:0000256" key="2">
    <source>
        <dbReference type="SAM" id="Phobius"/>
    </source>
</evidence>
<comment type="caution">
    <text evidence="3">The sequence shown here is derived from an EMBL/GenBank/DDBJ whole genome shotgun (WGS) entry which is preliminary data.</text>
</comment>
<evidence type="ECO:0000256" key="1">
    <source>
        <dbReference type="SAM" id="MobiDB-lite"/>
    </source>
</evidence>
<feature type="region of interest" description="Disordered" evidence="1">
    <location>
        <begin position="84"/>
        <end position="135"/>
    </location>
</feature>
<dbReference type="Proteomes" id="UP000192247">
    <property type="component" value="Unassembled WGS sequence"/>
</dbReference>
<dbReference type="OrthoDB" id="6508713at2759"/>
<reference evidence="3 4" key="1">
    <citation type="journal article" date="2017" name="Gigascience">
        <title>Draft genome of the honey bee ectoparasitic mite, Tropilaelaps mercedesae, is shaped by the parasitic life history.</title>
        <authorList>
            <person name="Dong X."/>
            <person name="Armstrong S.D."/>
            <person name="Xia D."/>
            <person name="Makepeace B.L."/>
            <person name="Darby A.C."/>
            <person name="Kadowaki T."/>
        </authorList>
    </citation>
    <scope>NUCLEOTIDE SEQUENCE [LARGE SCALE GENOMIC DNA]</scope>
    <source>
        <strain evidence="3">Wuxi-XJTLU</strain>
    </source>
</reference>
<keyword evidence="2" id="KW-0812">Transmembrane</keyword>
<sequence length="461" mass="52347">MYIWFSGIARSASGYVDDCYMDSGEERTSFVCSKPGFVCLAAVLFTVSFISLAFFLETGMPWRDQQGNGSLPLNQVVDAAAGLEKKGREDTSETSPNASSDSKSANNSKGVGIQEESNEDSDGEKSPEVPGLRLQEPLEVIEAHESREPRPSKTKAKSRSFKGFSGVSTLRPLSPLHGSDTNDVLHIFTPFDDRRHSQARALRALMDSQGYGKGCNEDFTFHDLIEFIQIAASSESTEENNFECKDLSVHDFEQMARSFKNKMRRNSKYLFVVRDPRSLIYPEFDRHGGNFVNCIDNDSHRCLYDEEILADAQATMEQWNVRTQQMIELCYKLGKQSCKIILVERLIFELADTLESVGKFLFMDFEKDTFRILNKMLQKVYEGNVDPVTEKQRLMTEFLEFLLRDTSGAWPWTGKLPYNVFKHMPRWAPLMGKLGYGFTPDIPALKKHIVIEDLLTKAEQD</sequence>
<feature type="transmembrane region" description="Helical" evidence="2">
    <location>
        <begin position="37"/>
        <end position="56"/>
    </location>
</feature>
<accession>A0A1V9XDG9</accession>
<feature type="compositionally biased region" description="Basic and acidic residues" evidence="1">
    <location>
        <begin position="142"/>
        <end position="151"/>
    </location>
</feature>
<keyword evidence="2" id="KW-1133">Transmembrane helix</keyword>
<dbReference type="Gene3D" id="3.40.50.300">
    <property type="entry name" value="P-loop containing nucleotide triphosphate hydrolases"/>
    <property type="match status" value="1"/>
</dbReference>
<dbReference type="GO" id="GO:0016740">
    <property type="term" value="F:transferase activity"/>
    <property type="evidence" value="ECO:0007669"/>
    <property type="project" value="UniProtKB-KW"/>
</dbReference>
<keyword evidence="2" id="KW-0472">Membrane</keyword>
<name>A0A1V9XDG9_9ACAR</name>
<feature type="region of interest" description="Disordered" evidence="1">
    <location>
        <begin position="142"/>
        <end position="161"/>
    </location>
</feature>
<gene>
    <name evidence="3" type="ORF">BIW11_10901</name>
</gene>
<proteinExistence type="predicted"/>
<dbReference type="AlphaFoldDB" id="A0A1V9XDG9"/>
<dbReference type="InParanoid" id="A0A1V9XDG9"/>
<keyword evidence="4" id="KW-1185">Reference proteome</keyword>
<feature type="compositionally biased region" description="Low complexity" evidence="1">
    <location>
        <begin position="95"/>
        <end position="109"/>
    </location>
</feature>
<organism evidence="3 4">
    <name type="scientific">Tropilaelaps mercedesae</name>
    <dbReference type="NCBI Taxonomy" id="418985"/>
    <lineage>
        <taxon>Eukaryota</taxon>
        <taxon>Metazoa</taxon>
        <taxon>Ecdysozoa</taxon>
        <taxon>Arthropoda</taxon>
        <taxon>Chelicerata</taxon>
        <taxon>Arachnida</taxon>
        <taxon>Acari</taxon>
        <taxon>Parasitiformes</taxon>
        <taxon>Mesostigmata</taxon>
        <taxon>Gamasina</taxon>
        <taxon>Dermanyssoidea</taxon>
        <taxon>Laelapidae</taxon>
        <taxon>Tropilaelaps</taxon>
    </lineage>
</organism>
<dbReference type="InterPro" id="IPR027417">
    <property type="entry name" value="P-loop_NTPase"/>
</dbReference>
<evidence type="ECO:0000313" key="3">
    <source>
        <dbReference type="EMBL" id="OQR71600.1"/>
    </source>
</evidence>
<keyword evidence="3" id="KW-0808">Transferase</keyword>